<evidence type="ECO:0000256" key="4">
    <source>
        <dbReference type="ARBA" id="ARBA00023125"/>
    </source>
</evidence>
<feature type="compositionally biased region" description="Basic and acidic residues" evidence="8">
    <location>
        <begin position="413"/>
        <end position="425"/>
    </location>
</feature>
<feature type="compositionally biased region" description="Low complexity" evidence="8">
    <location>
        <begin position="36"/>
        <end position="52"/>
    </location>
</feature>
<dbReference type="InterPro" id="IPR018186">
    <property type="entry name" value="TF_T-box_CS"/>
</dbReference>
<dbReference type="Gene3D" id="2.60.40.820">
    <property type="entry name" value="Transcription factor, T-box"/>
    <property type="match status" value="1"/>
</dbReference>
<feature type="compositionally biased region" description="Basic and acidic residues" evidence="8">
    <location>
        <begin position="602"/>
        <end position="611"/>
    </location>
</feature>
<accession>A0A5K3ES47</accession>
<comment type="subcellular location">
    <subcellularLocation>
        <location evidence="1 7">Nucleus</location>
    </subcellularLocation>
</comment>
<evidence type="ECO:0000256" key="2">
    <source>
        <dbReference type="ARBA" id="ARBA00022473"/>
    </source>
</evidence>
<dbReference type="InterPro" id="IPR036960">
    <property type="entry name" value="T-box_sf"/>
</dbReference>
<dbReference type="InterPro" id="IPR001699">
    <property type="entry name" value="TF_T-box"/>
</dbReference>
<organism evidence="10">
    <name type="scientific">Mesocestoides corti</name>
    <name type="common">Flatworm</name>
    <dbReference type="NCBI Taxonomy" id="53468"/>
    <lineage>
        <taxon>Eukaryota</taxon>
        <taxon>Metazoa</taxon>
        <taxon>Spiralia</taxon>
        <taxon>Lophotrochozoa</taxon>
        <taxon>Platyhelminthes</taxon>
        <taxon>Cestoda</taxon>
        <taxon>Eucestoda</taxon>
        <taxon>Cyclophyllidea</taxon>
        <taxon>Mesocestoididae</taxon>
        <taxon>Mesocestoides</taxon>
    </lineage>
</organism>
<dbReference type="InterPro" id="IPR008967">
    <property type="entry name" value="p53-like_TF_DNA-bd_sf"/>
</dbReference>
<dbReference type="AlphaFoldDB" id="A0A5K3ES47"/>
<feature type="compositionally biased region" description="Polar residues" evidence="8">
    <location>
        <begin position="551"/>
        <end position="560"/>
    </location>
</feature>
<dbReference type="PROSITE" id="PS50252">
    <property type="entry name" value="TBOX_3"/>
    <property type="match status" value="1"/>
</dbReference>
<dbReference type="PRINTS" id="PR00937">
    <property type="entry name" value="TBOX"/>
</dbReference>
<evidence type="ECO:0000313" key="10">
    <source>
        <dbReference type="WBParaSite" id="MCU_002298-RB"/>
    </source>
</evidence>
<feature type="compositionally biased region" description="Basic and acidic residues" evidence="8">
    <location>
        <begin position="375"/>
        <end position="385"/>
    </location>
</feature>
<keyword evidence="4 7" id="KW-0238">DNA-binding</keyword>
<dbReference type="SUPFAM" id="SSF49417">
    <property type="entry name" value="p53-like transcription factors"/>
    <property type="match status" value="1"/>
</dbReference>
<evidence type="ECO:0000256" key="3">
    <source>
        <dbReference type="ARBA" id="ARBA00023015"/>
    </source>
</evidence>
<dbReference type="Pfam" id="PF00907">
    <property type="entry name" value="T-box"/>
    <property type="match status" value="1"/>
</dbReference>
<dbReference type="GO" id="GO:0000981">
    <property type="term" value="F:DNA-binding transcription factor activity, RNA polymerase II-specific"/>
    <property type="evidence" value="ECO:0007669"/>
    <property type="project" value="TreeGrafter"/>
</dbReference>
<dbReference type="FunFam" id="2.60.40.820:FF:000010">
    <property type="entry name" value="T-box transcription factor TBX6"/>
    <property type="match status" value="1"/>
</dbReference>
<feature type="region of interest" description="Disordered" evidence="8">
    <location>
        <begin position="375"/>
        <end position="394"/>
    </location>
</feature>
<evidence type="ECO:0000256" key="6">
    <source>
        <dbReference type="ARBA" id="ARBA00023242"/>
    </source>
</evidence>
<dbReference type="PROSITE" id="PS01264">
    <property type="entry name" value="TBOX_2"/>
    <property type="match status" value="1"/>
</dbReference>
<sequence>MSSVLTLMSAAAVTVSQQHQSSKNMLPQWHNHIERTTTPPAQQPQQPTLTTTSSVKLEAPSLSSSTHSSGHISPHANSSTGQSRSGVPPLDMLNIFRSLQDRPVAADQLHYATAIAAVLASVASNGLPRSGSIDPPVEFAGGSSRDPPPRELRSPTPVPPPHLPPPPPPYFRMNTELNAFMKRVQDEEAEIRKRDCPKAELAEPELWKAFHKMTTEMVITKSGRRMFPAYKINVTGLDPRAKYVMMMDIVPRDQNRYKFHNNGWAVAGKADPEPTKRPYIHPDSPATGEQWMQKPISFHKLKLTNNIAERQPFQAVLNSMHKYIPRVHIVRADDLMKINFCEFVTFSFEESEFIAVTAYQNEQITQLKIDHNPFAKGFRDNGSGRREKKRQRLQQMPFLNAVNSAATEDVDEDAKSNEEERKTEDPLLSVLRQPPFPRPFSRFPPLPPISLSLFHSARGGGGGFGDVRLRLPPLGPCLPAGCLLEYPLAERLWSEFGEPERFMAVGTNAATDRRQGSLADLISQSMRSQENPPTFPPPPRLETLAQLDKSPPTTSVLQQRHTVHHCPAHRPAPPSSPLRPVTNSKEIGHGDSLDAPSASPHWVRDPLELRESRKRPSNLLPSVTTQNEDNHAEEEGSSWSASKKSFSITNLL</sequence>
<feature type="DNA-binding region" description="T-box" evidence="7">
    <location>
        <begin position="206"/>
        <end position="380"/>
    </location>
</feature>
<keyword evidence="5" id="KW-0804">Transcription</keyword>
<dbReference type="GO" id="GO:0001708">
    <property type="term" value="P:cell fate specification"/>
    <property type="evidence" value="ECO:0007669"/>
    <property type="project" value="TreeGrafter"/>
</dbReference>
<evidence type="ECO:0000256" key="8">
    <source>
        <dbReference type="SAM" id="MobiDB-lite"/>
    </source>
</evidence>
<feature type="compositionally biased region" description="Pro residues" evidence="8">
    <location>
        <begin position="156"/>
        <end position="169"/>
    </location>
</feature>
<evidence type="ECO:0000256" key="1">
    <source>
        <dbReference type="ARBA" id="ARBA00004123"/>
    </source>
</evidence>
<dbReference type="InterPro" id="IPR046360">
    <property type="entry name" value="T-box_DNA-bd"/>
</dbReference>
<feature type="region of interest" description="Disordered" evidence="8">
    <location>
        <begin position="404"/>
        <end position="425"/>
    </location>
</feature>
<dbReference type="GO" id="GO:0045893">
    <property type="term" value="P:positive regulation of DNA-templated transcription"/>
    <property type="evidence" value="ECO:0007669"/>
    <property type="project" value="InterPro"/>
</dbReference>
<dbReference type="PANTHER" id="PTHR11267">
    <property type="entry name" value="T-BOX PROTEIN-RELATED"/>
    <property type="match status" value="1"/>
</dbReference>
<dbReference type="SMART" id="SM00425">
    <property type="entry name" value="TBOX"/>
    <property type="match status" value="1"/>
</dbReference>
<dbReference type="GO" id="GO:0005634">
    <property type="term" value="C:nucleus"/>
    <property type="evidence" value="ECO:0007669"/>
    <property type="project" value="UniProtKB-SubCell"/>
</dbReference>
<feature type="domain" description="T-box" evidence="9">
    <location>
        <begin position="201"/>
        <end position="380"/>
    </location>
</feature>
<feature type="region of interest" description="Disordered" evidence="8">
    <location>
        <begin position="525"/>
        <end position="652"/>
    </location>
</feature>
<dbReference type="WBParaSite" id="MCU_002298-RB">
    <property type="protein sequence ID" value="MCU_002298-RB"/>
    <property type="gene ID" value="MCU_002298"/>
</dbReference>
<proteinExistence type="predicted"/>
<evidence type="ECO:0000259" key="9">
    <source>
        <dbReference type="PROSITE" id="PS50252"/>
    </source>
</evidence>
<dbReference type="GO" id="GO:0000978">
    <property type="term" value="F:RNA polymerase II cis-regulatory region sequence-specific DNA binding"/>
    <property type="evidence" value="ECO:0007669"/>
    <property type="project" value="InterPro"/>
</dbReference>
<dbReference type="PROSITE" id="PS01283">
    <property type="entry name" value="TBOX_1"/>
    <property type="match status" value="1"/>
</dbReference>
<name>A0A5K3ES47_MESCO</name>
<dbReference type="GO" id="GO:0000785">
    <property type="term" value="C:chromatin"/>
    <property type="evidence" value="ECO:0007669"/>
    <property type="project" value="TreeGrafter"/>
</dbReference>
<evidence type="ECO:0000256" key="7">
    <source>
        <dbReference type="PROSITE-ProRule" id="PRU00201"/>
    </source>
</evidence>
<keyword evidence="3" id="KW-0805">Transcription regulation</keyword>
<feature type="region of interest" description="Disordered" evidence="8">
    <location>
        <begin position="129"/>
        <end position="169"/>
    </location>
</feature>
<feature type="compositionally biased region" description="Low complexity" evidence="8">
    <location>
        <begin position="61"/>
        <end position="75"/>
    </location>
</feature>
<feature type="region of interest" description="Disordered" evidence="8">
    <location>
        <begin position="35"/>
        <end position="86"/>
    </location>
</feature>
<evidence type="ECO:0000256" key="5">
    <source>
        <dbReference type="ARBA" id="ARBA00023163"/>
    </source>
</evidence>
<protein>
    <submittedName>
        <fullName evidence="10">T-box domain-containing protein</fullName>
    </submittedName>
</protein>
<keyword evidence="2" id="KW-0217">Developmental protein</keyword>
<dbReference type="PANTHER" id="PTHR11267:SF181">
    <property type="entry name" value="OPTOMOTOR-BLIND PROTEIN"/>
    <property type="match status" value="1"/>
</dbReference>
<feature type="compositionally biased region" description="Low complexity" evidence="8">
    <location>
        <begin position="637"/>
        <end position="652"/>
    </location>
</feature>
<feature type="compositionally biased region" description="Polar residues" evidence="8">
    <location>
        <begin position="76"/>
        <end position="85"/>
    </location>
</feature>
<reference evidence="10" key="1">
    <citation type="submission" date="2019-11" db="UniProtKB">
        <authorList>
            <consortium name="WormBaseParasite"/>
        </authorList>
    </citation>
    <scope>IDENTIFICATION</scope>
</reference>
<keyword evidence="6 7" id="KW-0539">Nucleus</keyword>